<sequence>MRRKLQKSGFRSSCCNSSFYIVSTTTFQAIIRGEPSMTRLTVCFQPTPNLSRLSTKHLYTSPAVVVFFIGTNHKNLFRFVDIFINSANENDILCDVSYICTLIN</sequence>
<reference evidence="1 2" key="1">
    <citation type="journal article" date="2014" name="Genome Biol. Evol.">
        <title>The genome of the myxosporean Thelohanellus kitauei shows adaptations to nutrient acquisition within its fish host.</title>
        <authorList>
            <person name="Yang Y."/>
            <person name="Xiong J."/>
            <person name="Zhou Z."/>
            <person name="Huo F."/>
            <person name="Miao W."/>
            <person name="Ran C."/>
            <person name="Liu Y."/>
            <person name="Zhang J."/>
            <person name="Feng J."/>
            <person name="Wang M."/>
            <person name="Wang M."/>
            <person name="Wang L."/>
            <person name="Yao B."/>
        </authorList>
    </citation>
    <scope>NUCLEOTIDE SEQUENCE [LARGE SCALE GENOMIC DNA]</scope>
    <source>
        <strain evidence="1">Wuqing</strain>
    </source>
</reference>
<gene>
    <name evidence="1" type="ORF">RF11_05145</name>
</gene>
<keyword evidence="2" id="KW-1185">Reference proteome</keyword>
<evidence type="ECO:0000313" key="2">
    <source>
        <dbReference type="Proteomes" id="UP000031668"/>
    </source>
</evidence>
<organism evidence="1 2">
    <name type="scientific">Thelohanellus kitauei</name>
    <name type="common">Myxosporean</name>
    <dbReference type="NCBI Taxonomy" id="669202"/>
    <lineage>
        <taxon>Eukaryota</taxon>
        <taxon>Metazoa</taxon>
        <taxon>Cnidaria</taxon>
        <taxon>Myxozoa</taxon>
        <taxon>Myxosporea</taxon>
        <taxon>Bivalvulida</taxon>
        <taxon>Platysporina</taxon>
        <taxon>Myxobolidae</taxon>
        <taxon>Thelohanellus</taxon>
    </lineage>
</organism>
<dbReference type="Proteomes" id="UP000031668">
    <property type="component" value="Unassembled WGS sequence"/>
</dbReference>
<proteinExistence type="predicted"/>
<dbReference type="EMBL" id="JWZT01003211">
    <property type="protein sequence ID" value="KII67379.1"/>
    <property type="molecule type" value="Genomic_DNA"/>
</dbReference>
<name>A0A0C2IPG5_THEKT</name>
<comment type="caution">
    <text evidence="1">The sequence shown here is derived from an EMBL/GenBank/DDBJ whole genome shotgun (WGS) entry which is preliminary data.</text>
</comment>
<protein>
    <submittedName>
        <fullName evidence="1">Uncharacterized protein</fullName>
    </submittedName>
</protein>
<evidence type="ECO:0000313" key="1">
    <source>
        <dbReference type="EMBL" id="KII67379.1"/>
    </source>
</evidence>
<dbReference type="AlphaFoldDB" id="A0A0C2IPG5"/>
<accession>A0A0C2IPG5</accession>